<reference evidence="2 3" key="1">
    <citation type="submission" date="2015-02" db="EMBL/GenBank/DDBJ databases">
        <authorList>
            <person name="Ju K.-S."/>
            <person name="Doroghazi J.R."/>
            <person name="Metcalf W."/>
        </authorList>
    </citation>
    <scope>NUCLEOTIDE SEQUENCE [LARGE SCALE GENOMIC DNA]</scope>
    <source>
        <strain evidence="2 3">NRRL B-16140</strain>
    </source>
</reference>
<feature type="transmembrane region" description="Helical" evidence="1">
    <location>
        <begin position="95"/>
        <end position="119"/>
    </location>
</feature>
<feature type="transmembrane region" description="Helical" evidence="1">
    <location>
        <begin position="126"/>
        <end position="147"/>
    </location>
</feature>
<protein>
    <recommendedName>
        <fullName evidence="4">Carotenoid biosynthesis protein</fullName>
    </recommendedName>
</protein>
<evidence type="ECO:0000313" key="3">
    <source>
        <dbReference type="Proteomes" id="UP000033393"/>
    </source>
</evidence>
<feature type="transmembrane region" description="Helical" evidence="1">
    <location>
        <begin position="55"/>
        <end position="75"/>
    </location>
</feature>
<evidence type="ECO:0000313" key="2">
    <source>
        <dbReference type="EMBL" id="KJK44003.1"/>
    </source>
</evidence>
<keyword evidence="1" id="KW-1133">Transmembrane helix</keyword>
<dbReference type="AlphaFoldDB" id="A0A0F0GRI4"/>
<dbReference type="PATRIC" id="fig|68170.10.peg.8079"/>
<gene>
    <name evidence="2" type="ORF">UK23_31130</name>
</gene>
<dbReference type="Proteomes" id="UP000033393">
    <property type="component" value="Unassembled WGS sequence"/>
</dbReference>
<feature type="transmembrane region" description="Helical" evidence="1">
    <location>
        <begin position="249"/>
        <end position="273"/>
    </location>
</feature>
<evidence type="ECO:0000256" key="1">
    <source>
        <dbReference type="SAM" id="Phobius"/>
    </source>
</evidence>
<keyword evidence="1" id="KW-0472">Membrane</keyword>
<keyword evidence="1" id="KW-0812">Transmembrane</keyword>
<dbReference type="InterPro" id="IPR007354">
    <property type="entry name" value="CruF-like"/>
</dbReference>
<dbReference type="PANTHER" id="PTHR39419:SF1">
    <property type="entry name" value="SLL0814 PROTEIN"/>
    <property type="match status" value="1"/>
</dbReference>
<accession>A0A0F0GRI4</accession>
<name>A0A0F0GRI4_LENAE</name>
<sequence>MPATERSGTALWVCTAVVFLGLVLTAFVRDVRLVLIVAQVGFALWHGGRRYGWRAVAVFLVAGLVISNVMENLSIETGFPFGHYHYTGAGKIFEVPWFVGPAYLATGYLAWVVATVLLGDVRRDSPAVLTVGTPVVAAFAMTAWDLAMDPIAATVDRAWVWEHGGGFFGVPLVNFLGWTLTVYLFMQVLAVWLRMRGPEPSAEGPTPASDVQAVLLYAATTISYVAKYFTGERGNVVDATGKTWHTGDIYETSALLAIYGMVFIALLALLLTARRGVDRRGRQ</sequence>
<feature type="transmembrane region" description="Helical" evidence="1">
    <location>
        <begin position="33"/>
        <end position="48"/>
    </location>
</feature>
<proteinExistence type="predicted"/>
<dbReference type="PANTHER" id="PTHR39419">
    <property type="entry name" value="SLL0814 PROTEIN"/>
    <property type="match status" value="1"/>
</dbReference>
<keyword evidence="3" id="KW-1185">Reference proteome</keyword>
<comment type="caution">
    <text evidence="2">The sequence shown here is derived from an EMBL/GenBank/DDBJ whole genome shotgun (WGS) entry which is preliminary data.</text>
</comment>
<evidence type="ECO:0008006" key="4">
    <source>
        <dbReference type="Google" id="ProtNLM"/>
    </source>
</evidence>
<dbReference type="Pfam" id="PF04240">
    <property type="entry name" value="Caroten_synth"/>
    <property type="match status" value="1"/>
</dbReference>
<dbReference type="EMBL" id="JYJG01000266">
    <property type="protein sequence ID" value="KJK44003.1"/>
    <property type="molecule type" value="Genomic_DNA"/>
</dbReference>
<organism evidence="2 3">
    <name type="scientific">Lentzea aerocolonigenes</name>
    <name type="common">Lechevalieria aerocolonigenes</name>
    <name type="synonym">Saccharothrix aerocolonigenes</name>
    <dbReference type="NCBI Taxonomy" id="68170"/>
    <lineage>
        <taxon>Bacteria</taxon>
        <taxon>Bacillati</taxon>
        <taxon>Actinomycetota</taxon>
        <taxon>Actinomycetes</taxon>
        <taxon>Pseudonocardiales</taxon>
        <taxon>Pseudonocardiaceae</taxon>
        <taxon>Lentzea</taxon>
    </lineage>
</organism>
<dbReference type="RefSeq" id="WP_045315267.1">
    <property type="nucleotide sequence ID" value="NZ_JYJG01000266.1"/>
</dbReference>
<feature type="transmembrane region" description="Helical" evidence="1">
    <location>
        <begin position="9"/>
        <end position="27"/>
    </location>
</feature>
<feature type="transmembrane region" description="Helical" evidence="1">
    <location>
        <begin position="167"/>
        <end position="193"/>
    </location>
</feature>
<feature type="transmembrane region" description="Helical" evidence="1">
    <location>
        <begin position="213"/>
        <end position="229"/>
    </location>
</feature>